<evidence type="ECO:0000256" key="6">
    <source>
        <dbReference type="ARBA" id="ARBA00022679"/>
    </source>
</evidence>
<keyword evidence="5" id="KW-0444">Lipid biosynthesis</keyword>
<dbReference type="PANTHER" id="PTHR43290:SF2">
    <property type="entry name" value="MEVALONATE KINASE"/>
    <property type="match status" value="1"/>
</dbReference>
<dbReference type="GO" id="GO:0005829">
    <property type="term" value="C:cytosol"/>
    <property type="evidence" value="ECO:0007669"/>
    <property type="project" value="TreeGrafter"/>
</dbReference>
<evidence type="ECO:0000256" key="4">
    <source>
        <dbReference type="ARBA" id="ARBA00022490"/>
    </source>
</evidence>
<keyword evidence="16" id="KW-1185">Reference proteome</keyword>
<dbReference type="SUPFAM" id="SSF54211">
    <property type="entry name" value="Ribosomal protein S5 domain 2-like"/>
    <property type="match status" value="1"/>
</dbReference>
<keyword evidence="9" id="KW-0067">ATP-binding</keyword>
<evidence type="ECO:0000256" key="9">
    <source>
        <dbReference type="ARBA" id="ARBA00022840"/>
    </source>
</evidence>
<dbReference type="Gene3D" id="3.30.230.10">
    <property type="match status" value="1"/>
</dbReference>
<feature type="domain" description="GHMP kinase C-terminal" evidence="14">
    <location>
        <begin position="226"/>
        <end position="301"/>
    </location>
</feature>
<keyword evidence="6" id="KW-0808">Transferase</keyword>
<dbReference type="GO" id="GO:0019287">
    <property type="term" value="P:isopentenyl diphosphate biosynthetic process, mevalonate pathway"/>
    <property type="evidence" value="ECO:0007669"/>
    <property type="project" value="UniProtKB-UniPathway"/>
</dbReference>
<keyword evidence="11" id="KW-0443">Lipid metabolism</keyword>
<dbReference type="PROSITE" id="PS00627">
    <property type="entry name" value="GHMP_KINASES_ATP"/>
    <property type="match status" value="1"/>
</dbReference>
<dbReference type="InterPro" id="IPR020568">
    <property type="entry name" value="Ribosomal_Su5_D2-typ_SF"/>
</dbReference>
<evidence type="ECO:0000256" key="11">
    <source>
        <dbReference type="ARBA" id="ARBA00023098"/>
    </source>
</evidence>
<reference evidence="15 16" key="1">
    <citation type="submission" date="2016-10" db="EMBL/GenBank/DDBJ databases">
        <authorList>
            <person name="de Groot N.N."/>
        </authorList>
    </citation>
    <scope>NUCLEOTIDE SEQUENCE [LARGE SCALE GENOMIC DNA]</scope>
    <source>
        <strain evidence="15 16">CGMCC 1.10434</strain>
    </source>
</reference>
<dbReference type="SUPFAM" id="SSF55060">
    <property type="entry name" value="GHMP Kinase, C-terminal domain"/>
    <property type="match status" value="1"/>
</dbReference>
<dbReference type="PANTHER" id="PTHR43290">
    <property type="entry name" value="MEVALONATE KINASE"/>
    <property type="match status" value="1"/>
</dbReference>
<organism evidence="15 16">
    <name type="scientific">Amphibacillus marinus</name>
    <dbReference type="NCBI Taxonomy" id="872970"/>
    <lineage>
        <taxon>Bacteria</taxon>
        <taxon>Bacillati</taxon>
        <taxon>Bacillota</taxon>
        <taxon>Bacilli</taxon>
        <taxon>Bacillales</taxon>
        <taxon>Bacillaceae</taxon>
        <taxon>Amphibacillus</taxon>
    </lineage>
</organism>
<evidence type="ECO:0000256" key="2">
    <source>
        <dbReference type="ARBA" id="ARBA00006495"/>
    </source>
</evidence>
<dbReference type="UniPathway" id="UPA00057">
    <property type="reaction ID" value="UER00098"/>
</dbReference>
<comment type="subcellular location">
    <subcellularLocation>
        <location evidence="1">Cytoplasm</location>
    </subcellularLocation>
</comment>
<dbReference type="InterPro" id="IPR006203">
    <property type="entry name" value="GHMP_knse_ATP-bd_CS"/>
</dbReference>
<evidence type="ECO:0000256" key="7">
    <source>
        <dbReference type="ARBA" id="ARBA00022741"/>
    </source>
</evidence>
<evidence type="ECO:0000256" key="5">
    <source>
        <dbReference type="ARBA" id="ARBA00022516"/>
    </source>
</evidence>
<dbReference type="GO" id="GO:0004496">
    <property type="term" value="F:mevalonate kinase activity"/>
    <property type="evidence" value="ECO:0007669"/>
    <property type="project" value="UniProtKB-EC"/>
</dbReference>
<dbReference type="AlphaFoldDB" id="A0A1H8K5V1"/>
<accession>A0A1H8K5V1</accession>
<dbReference type="OrthoDB" id="9764892at2"/>
<name>A0A1H8K5V1_9BACI</name>
<dbReference type="InterPro" id="IPR006205">
    <property type="entry name" value="Mev_gal_kin"/>
</dbReference>
<keyword evidence="8 15" id="KW-0418">Kinase</keyword>
<proteinExistence type="inferred from homology"/>
<dbReference type="InterPro" id="IPR006204">
    <property type="entry name" value="GHMP_kinase_N_dom"/>
</dbReference>
<dbReference type="Proteomes" id="UP000199300">
    <property type="component" value="Unassembled WGS sequence"/>
</dbReference>
<dbReference type="Gene3D" id="3.30.70.890">
    <property type="entry name" value="GHMP kinase, C-terminal domain"/>
    <property type="match status" value="1"/>
</dbReference>
<evidence type="ECO:0000313" key="15">
    <source>
        <dbReference type="EMBL" id="SEN87836.1"/>
    </source>
</evidence>
<evidence type="ECO:0000256" key="8">
    <source>
        <dbReference type="ARBA" id="ARBA00022777"/>
    </source>
</evidence>
<dbReference type="EMBL" id="FODJ01000002">
    <property type="protein sequence ID" value="SEN87836.1"/>
    <property type="molecule type" value="Genomic_DNA"/>
</dbReference>
<evidence type="ECO:0000256" key="12">
    <source>
        <dbReference type="ARBA" id="ARBA00029438"/>
    </source>
</evidence>
<evidence type="ECO:0000256" key="1">
    <source>
        <dbReference type="ARBA" id="ARBA00004496"/>
    </source>
</evidence>
<comment type="pathway">
    <text evidence="12">Isoprenoid biosynthesis; isopentenyl diphosphate biosynthesis via mevalonate pathway; isopentenyl diphosphate from (R)-mevalonate: step 1/3.</text>
</comment>
<feature type="domain" description="GHMP kinase N-terminal" evidence="13">
    <location>
        <begin position="74"/>
        <end position="151"/>
    </location>
</feature>
<sequence length="327" mass="35956">MIRGIERRAIGRAHSKLILMGEHAVVYGEPAIAVPFDAVHIEAEIQHLEGPVLFISDFFQGELEKMPKRMQGFVACIKAVCETLNQPIAHFRVQLKSTIPIGRGLGSSAAIAVALVKGLYSYFQKPLNRLQLQDFVDLAETFAHGNPSGIDREAITANHPIWFERQKPVETIRIEKTLHIVVADTGRVGDTHAAVSSVKALYSSNQDQTKATIEQLGQLTHQSRFALTSGRYDRLGLMLDQAHTLLQRLGVSDPGLDHYVQVSKEAGALGAKLTGSGRGGCMIALAPSLEKALKIERELEAIGAENTWYCQLTNEVIDYESKSSRTY</sequence>
<evidence type="ECO:0000313" key="16">
    <source>
        <dbReference type="Proteomes" id="UP000199300"/>
    </source>
</evidence>
<keyword evidence="10" id="KW-0460">Magnesium</keyword>
<dbReference type="RefSeq" id="WP_091495350.1">
    <property type="nucleotide sequence ID" value="NZ_FODJ01000002.1"/>
</dbReference>
<comment type="similarity">
    <text evidence="2">Belongs to the GHMP kinase family. Mevalonate kinase subfamily.</text>
</comment>
<keyword evidence="4" id="KW-0963">Cytoplasm</keyword>
<dbReference type="EC" id="2.7.1.36" evidence="3"/>
<dbReference type="Pfam" id="PF00288">
    <property type="entry name" value="GHMP_kinases_N"/>
    <property type="match status" value="1"/>
</dbReference>
<keyword evidence="7" id="KW-0547">Nucleotide-binding</keyword>
<dbReference type="PRINTS" id="PR00959">
    <property type="entry name" value="MEVGALKINASE"/>
</dbReference>
<dbReference type="Pfam" id="PF08544">
    <property type="entry name" value="GHMP_kinases_C"/>
    <property type="match status" value="1"/>
</dbReference>
<dbReference type="GO" id="GO:0005524">
    <property type="term" value="F:ATP binding"/>
    <property type="evidence" value="ECO:0007669"/>
    <property type="project" value="UniProtKB-KW"/>
</dbReference>
<evidence type="ECO:0000256" key="3">
    <source>
        <dbReference type="ARBA" id="ARBA00012103"/>
    </source>
</evidence>
<evidence type="ECO:0000259" key="13">
    <source>
        <dbReference type="Pfam" id="PF00288"/>
    </source>
</evidence>
<gene>
    <name evidence="15" type="ORF">SAMN04488134_102171</name>
</gene>
<dbReference type="NCBIfam" id="TIGR00549">
    <property type="entry name" value="mevalon_kin"/>
    <property type="match status" value="1"/>
</dbReference>
<protein>
    <recommendedName>
        <fullName evidence="3">mevalonate kinase</fullName>
        <ecNumber evidence="3">2.7.1.36</ecNumber>
    </recommendedName>
</protein>
<dbReference type="InterPro" id="IPR014721">
    <property type="entry name" value="Ribsml_uS5_D2-typ_fold_subgr"/>
</dbReference>
<dbReference type="STRING" id="872970.SAMN04488134_102171"/>
<dbReference type="InterPro" id="IPR013750">
    <property type="entry name" value="GHMP_kinase_C_dom"/>
</dbReference>
<evidence type="ECO:0000259" key="14">
    <source>
        <dbReference type="Pfam" id="PF08544"/>
    </source>
</evidence>
<dbReference type="InterPro" id="IPR036554">
    <property type="entry name" value="GHMP_kinase_C_sf"/>
</dbReference>
<evidence type="ECO:0000256" key="10">
    <source>
        <dbReference type="ARBA" id="ARBA00022842"/>
    </source>
</evidence>